<proteinExistence type="predicted"/>
<dbReference type="AlphaFoldDB" id="Q9P9U9"/>
<dbReference type="STRING" id="160492.XF_2772"/>
<evidence type="ECO:0000313" key="1">
    <source>
        <dbReference type="EMBL" id="AAF85557.1"/>
    </source>
</evidence>
<protein>
    <recommendedName>
        <fullName evidence="3">DUF596 domain-containing protein</fullName>
    </recommendedName>
</protein>
<dbReference type="InterPro" id="IPR023138">
    <property type="entry name" value="NMB0513-like_sf"/>
</dbReference>
<gene>
    <name evidence="1" type="ordered locus">XF_2772</name>
</gene>
<reference evidence="1 2" key="1">
    <citation type="journal article" date="2000" name="Nature">
        <title>The genome sequence of the plant pathogen Xylella fastidiosa.</title>
        <authorList>
            <person name="Simpson A.J."/>
            <person name="Reinach F.C."/>
            <person name="Arruda P."/>
            <person name="Abreu F.A."/>
            <person name="Acencio M."/>
            <person name="Alvarenga R."/>
            <person name="Alves L.M."/>
            <person name="Araya J.E."/>
            <person name="Baia G.S."/>
            <person name="Baptista C.S."/>
            <person name="Barros M.H."/>
            <person name="Bonaccorsi E.D."/>
            <person name="Bordin S."/>
            <person name="Bove J.M."/>
            <person name="Briones M.R."/>
            <person name="Bueno M.R."/>
            <person name="Camargo A.A."/>
            <person name="Camargo L.E."/>
            <person name="Carraro D.M."/>
            <person name="Carrer H."/>
            <person name="Colauto N.B."/>
            <person name="Colombo C."/>
            <person name="Costa F.F."/>
            <person name="Costa M.C."/>
            <person name="Costa-Neto C.M."/>
            <person name="Coutinho L.L."/>
            <person name="Cristofani M."/>
            <person name="Dias-Neto E."/>
            <person name="Docena C."/>
            <person name="El-Dorry H."/>
            <person name="Facincani A.P."/>
            <person name="Ferreira A.J."/>
            <person name="Ferreira V.C."/>
            <person name="Ferro J.A."/>
            <person name="Fraga J.S."/>
            <person name="Franca S.C."/>
            <person name="Franco M.C."/>
            <person name="Frohme M."/>
            <person name="Furlan L.R."/>
            <person name="Garnier M."/>
            <person name="Goldman G.H."/>
            <person name="Goldman M.H."/>
            <person name="Gomes S.L."/>
            <person name="Gruber A."/>
            <person name="Ho P.L."/>
            <person name="Hoheisel J.D."/>
            <person name="Junqueira M.L."/>
            <person name="Kemper E.L."/>
            <person name="Kitajima J.P."/>
            <person name="Krieger J.E."/>
            <person name="Kuramae E.E."/>
            <person name="Laigret F."/>
            <person name="Lambais M.R."/>
            <person name="Leite L.C."/>
            <person name="Lemos E.G."/>
            <person name="Lemos M.V."/>
            <person name="Lopes S.A."/>
            <person name="Lopes C.R."/>
            <person name="Machado J.A."/>
            <person name="Machado M.A."/>
            <person name="Madeira A.M."/>
            <person name="Madeira H.M."/>
            <person name="Marino C.L."/>
            <person name="Marques M.V."/>
            <person name="Martins E.A."/>
            <person name="Martins E.M."/>
            <person name="Matsukuma A.Y."/>
            <person name="Menck C.F."/>
            <person name="Miracca E.C."/>
            <person name="Miyaki C.Y."/>
            <person name="Monteriro-Vitorello C.B."/>
            <person name="Moon D.H."/>
            <person name="Nagai M.A."/>
            <person name="Nascimento A.L."/>
            <person name="Netto L.E."/>
            <person name="Nhani A.Jr."/>
            <person name="Nobrega F.G."/>
            <person name="Nunes L.R."/>
            <person name="Oliveira M.A."/>
            <person name="de Oliveira M.C."/>
            <person name="de Oliveira R.C."/>
            <person name="Palmieri D.A."/>
            <person name="Paris A."/>
            <person name="Peixoto B.R."/>
            <person name="Pereira G.A."/>
            <person name="Pereira H.A.Jr."/>
            <person name="Pesquero J.B."/>
            <person name="Quaggio R.B."/>
            <person name="Roberto P.G."/>
            <person name="Rodrigues V."/>
            <person name="de M Rosa A.J."/>
            <person name="de Rosa V.E.Jr."/>
            <person name="de Sa R.G."/>
            <person name="Santelli R.V."/>
            <person name="Sawasaki H.E."/>
            <person name="da Silva A.C."/>
            <person name="da Silva A.M."/>
            <person name="da Silva F.R."/>
            <person name="da Silva W.A.Jr."/>
            <person name="da Silveira J.F."/>
            <person name="Silvestri M.L."/>
            <person name="Siqueira W.J."/>
            <person name="de Souza A.A."/>
            <person name="de Souza A.P."/>
            <person name="Terenzi M.F."/>
            <person name="Truffi D."/>
            <person name="Tsai S.M."/>
            <person name="Tsuhako M.H."/>
            <person name="Vallada H."/>
            <person name="Van Sluys M.A."/>
            <person name="Verjovski-Almeida S."/>
            <person name="Vettore A.L."/>
            <person name="Zago M.A."/>
            <person name="Zatz M."/>
            <person name="Meidanis J."/>
            <person name="Setubal J.C."/>
        </authorList>
    </citation>
    <scope>NUCLEOTIDE SEQUENCE [LARGE SCALE GENOMIC DNA]</scope>
    <source>
        <strain evidence="1 2">9a5c</strain>
    </source>
</reference>
<sequence>MKLNSGDEKFMLTQDMLTQDPDFFCEGEPLHFLWGYIRDAHGLSTGQVDHDSFEERKNDFFFVLGKLMDDGRLKLGNRKTELIMEGNTAELVEMFRSCFPASDEELIEGIWLVIEECPFVVVWVHKGAGENGEDYYDWCF</sequence>
<dbReference type="HOGENOM" id="CLU_132704_0_0_6"/>
<organism evidence="1 2">
    <name type="scientific">Xylella fastidiosa (strain 9a5c)</name>
    <dbReference type="NCBI Taxonomy" id="160492"/>
    <lineage>
        <taxon>Bacteria</taxon>
        <taxon>Pseudomonadati</taxon>
        <taxon>Pseudomonadota</taxon>
        <taxon>Gammaproteobacteria</taxon>
        <taxon>Lysobacterales</taxon>
        <taxon>Lysobacteraceae</taxon>
        <taxon>Xylella</taxon>
    </lineage>
</organism>
<evidence type="ECO:0000313" key="2">
    <source>
        <dbReference type="Proteomes" id="UP000000812"/>
    </source>
</evidence>
<dbReference type="EMBL" id="AE003849">
    <property type="protein sequence ID" value="AAF85557.1"/>
    <property type="molecule type" value="Genomic_DNA"/>
</dbReference>
<dbReference type="SUPFAM" id="SSF160472">
    <property type="entry name" value="NMB0513-like"/>
    <property type="match status" value="1"/>
</dbReference>
<name>Q9P9U9_XYLFA</name>
<dbReference type="eggNOG" id="COG3792">
    <property type="taxonomic scope" value="Bacteria"/>
</dbReference>
<dbReference type="Proteomes" id="UP000000812">
    <property type="component" value="Chromosome"/>
</dbReference>
<dbReference type="Gene3D" id="1.10.3510.10">
    <property type="entry name" value="NMB0513-like"/>
    <property type="match status" value="1"/>
</dbReference>
<dbReference type="PIR" id="G82518">
    <property type="entry name" value="G82518"/>
</dbReference>
<accession>Q9P9U9</accession>
<evidence type="ECO:0008006" key="3">
    <source>
        <dbReference type="Google" id="ProtNLM"/>
    </source>
</evidence>
<dbReference type="KEGG" id="xfa:XF_2772"/>